<feature type="transmembrane region" description="Helical" evidence="2">
    <location>
        <begin position="149"/>
        <end position="169"/>
    </location>
</feature>
<dbReference type="EMBL" id="JACEFO010001795">
    <property type="protein sequence ID" value="KAF8702006.1"/>
    <property type="molecule type" value="Genomic_DNA"/>
</dbReference>
<name>A0A835BXP8_9POAL</name>
<evidence type="ECO:0000313" key="3">
    <source>
        <dbReference type="EMBL" id="KAF8702006.1"/>
    </source>
</evidence>
<feature type="transmembrane region" description="Helical" evidence="2">
    <location>
        <begin position="92"/>
        <end position="112"/>
    </location>
</feature>
<dbReference type="Proteomes" id="UP000636709">
    <property type="component" value="Unassembled WGS sequence"/>
</dbReference>
<evidence type="ECO:0000256" key="1">
    <source>
        <dbReference type="SAM" id="MobiDB-lite"/>
    </source>
</evidence>
<evidence type="ECO:0000313" key="4">
    <source>
        <dbReference type="Proteomes" id="UP000636709"/>
    </source>
</evidence>
<reference evidence="3" key="1">
    <citation type="submission" date="2020-07" db="EMBL/GenBank/DDBJ databases">
        <title>Genome sequence and genetic diversity analysis of an under-domesticated orphan crop, white fonio (Digitaria exilis).</title>
        <authorList>
            <person name="Bennetzen J.L."/>
            <person name="Chen S."/>
            <person name="Ma X."/>
            <person name="Wang X."/>
            <person name="Yssel A.E.J."/>
            <person name="Chaluvadi S.R."/>
            <person name="Johnson M."/>
            <person name="Gangashetty P."/>
            <person name="Hamidou F."/>
            <person name="Sanogo M.D."/>
            <person name="Zwaenepoel A."/>
            <person name="Wallace J."/>
            <person name="Van De Peer Y."/>
            <person name="Van Deynze A."/>
        </authorList>
    </citation>
    <scope>NUCLEOTIDE SEQUENCE</scope>
    <source>
        <tissue evidence="3">Leaves</tissue>
    </source>
</reference>
<feature type="transmembrane region" description="Helical" evidence="2">
    <location>
        <begin position="189"/>
        <end position="209"/>
    </location>
</feature>
<evidence type="ECO:0000256" key="2">
    <source>
        <dbReference type="SAM" id="Phobius"/>
    </source>
</evidence>
<sequence>MGDLGPEPPPRQHGRPPAAPRPPRARRAEAEREARRMASMYSDFELELASGFGLCFFLGALLMCNVTCSAAMTVRRVYGADARFVAATGEAIFLSVGTALYFGMMALIAHILKTSHQRARIGADRRAAQRRRAEGITDRGRWRAIYAGPFTRGLHLALCAVMAVGLLMLKHAPANSNTGRVGYMVAETGWLLHSVALCFIICKAFSIQWKSACDKLKRD</sequence>
<comment type="caution">
    <text evidence="3">The sequence shown here is derived from an EMBL/GenBank/DDBJ whole genome shotgun (WGS) entry which is preliminary data.</text>
</comment>
<feature type="region of interest" description="Disordered" evidence="1">
    <location>
        <begin position="1"/>
        <end position="27"/>
    </location>
</feature>
<accession>A0A835BXP8</accession>
<feature type="compositionally biased region" description="Pro residues" evidence="1">
    <location>
        <begin position="1"/>
        <end position="22"/>
    </location>
</feature>
<proteinExistence type="predicted"/>
<keyword evidence="2" id="KW-0812">Transmembrane</keyword>
<keyword evidence="2" id="KW-0472">Membrane</keyword>
<gene>
    <name evidence="3" type="ORF">HU200_033344</name>
</gene>
<dbReference type="AlphaFoldDB" id="A0A835BXP8"/>
<keyword evidence="2" id="KW-1133">Transmembrane helix</keyword>
<protein>
    <submittedName>
        <fullName evidence="3">Uncharacterized protein</fullName>
    </submittedName>
</protein>
<organism evidence="3 4">
    <name type="scientific">Digitaria exilis</name>
    <dbReference type="NCBI Taxonomy" id="1010633"/>
    <lineage>
        <taxon>Eukaryota</taxon>
        <taxon>Viridiplantae</taxon>
        <taxon>Streptophyta</taxon>
        <taxon>Embryophyta</taxon>
        <taxon>Tracheophyta</taxon>
        <taxon>Spermatophyta</taxon>
        <taxon>Magnoliopsida</taxon>
        <taxon>Liliopsida</taxon>
        <taxon>Poales</taxon>
        <taxon>Poaceae</taxon>
        <taxon>PACMAD clade</taxon>
        <taxon>Panicoideae</taxon>
        <taxon>Panicodae</taxon>
        <taxon>Paniceae</taxon>
        <taxon>Anthephorinae</taxon>
        <taxon>Digitaria</taxon>
    </lineage>
</organism>
<keyword evidence="4" id="KW-1185">Reference proteome</keyword>
<feature type="transmembrane region" description="Helical" evidence="2">
    <location>
        <begin position="46"/>
        <end position="72"/>
    </location>
</feature>